<evidence type="ECO:0000256" key="1">
    <source>
        <dbReference type="SAM" id="MobiDB-lite"/>
    </source>
</evidence>
<keyword evidence="2" id="KW-0732">Signal</keyword>
<feature type="chain" id="PRO_5007293014" evidence="2">
    <location>
        <begin position="22"/>
        <end position="280"/>
    </location>
</feature>
<gene>
    <name evidence="3" type="ORF">Micbo1qcDRAFT_218391</name>
</gene>
<accession>A0A136IQZ1</accession>
<dbReference type="EMBL" id="KQ964264">
    <property type="protein sequence ID" value="KXJ87109.1"/>
    <property type="molecule type" value="Genomic_DNA"/>
</dbReference>
<feature type="signal peptide" evidence="2">
    <location>
        <begin position="1"/>
        <end position="21"/>
    </location>
</feature>
<dbReference type="AlphaFoldDB" id="A0A136IQZ1"/>
<sequence>MKLLLLIIRLLPLFITCSSHGLSCNIDTGSICLDGDVTGAHYGKFDCTEASNFKDFAITANSKGSWIIPVEKGGDLDNNLPGFMASSSLEEDLTYYNVADDGRLHISAKDVLRNVASACNTQTDTQTDPNLESVFRKCPYKDTQQFDNDIRNLHNCLNAYQPRGRMNVQDKAGHYEYDESDVDNSQFSNFPDFTYTNPSSASTVTSKTRTVSISLAVATGMPSGYAQIVESGTPTHFGVQETSQPSSGTNTGNAGAGFKNANHALFGSILACVGILYNMA</sequence>
<protein>
    <submittedName>
        <fullName evidence="3">Uncharacterized protein</fullName>
    </submittedName>
</protein>
<feature type="compositionally biased region" description="Polar residues" evidence="1">
    <location>
        <begin position="235"/>
        <end position="253"/>
    </location>
</feature>
<evidence type="ECO:0000313" key="3">
    <source>
        <dbReference type="EMBL" id="KXJ87109.1"/>
    </source>
</evidence>
<name>A0A136IQZ1_9PEZI</name>
<organism evidence="3 4">
    <name type="scientific">Microdochium bolleyi</name>
    <dbReference type="NCBI Taxonomy" id="196109"/>
    <lineage>
        <taxon>Eukaryota</taxon>
        <taxon>Fungi</taxon>
        <taxon>Dikarya</taxon>
        <taxon>Ascomycota</taxon>
        <taxon>Pezizomycotina</taxon>
        <taxon>Sordariomycetes</taxon>
        <taxon>Xylariomycetidae</taxon>
        <taxon>Xylariales</taxon>
        <taxon>Microdochiaceae</taxon>
        <taxon>Microdochium</taxon>
    </lineage>
</organism>
<dbReference type="Proteomes" id="UP000070501">
    <property type="component" value="Unassembled WGS sequence"/>
</dbReference>
<evidence type="ECO:0000313" key="4">
    <source>
        <dbReference type="Proteomes" id="UP000070501"/>
    </source>
</evidence>
<evidence type="ECO:0000256" key="2">
    <source>
        <dbReference type="SAM" id="SignalP"/>
    </source>
</evidence>
<proteinExistence type="predicted"/>
<reference evidence="4" key="1">
    <citation type="submission" date="2016-02" db="EMBL/GenBank/DDBJ databases">
        <title>Draft genome sequence of Microdochium bolleyi, a fungal endophyte of beachgrass.</title>
        <authorList>
            <consortium name="DOE Joint Genome Institute"/>
            <person name="David A.S."/>
            <person name="May G."/>
            <person name="Haridas S."/>
            <person name="Lim J."/>
            <person name="Wang M."/>
            <person name="Labutti K."/>
            <person name="Lipzen A."/>
            <person name="Barry K."/>
            <person name="Grigoriev I.V."/>
        </authorList>
    </citation>
    <scope>NUCLEOTIDE SEQUENCE [LARGE SCALE GENOMIC DNA]</scope>
    <source>
        <strain evidence="4">J235TASD1</strain>
    </source>
</reference>
<dbReference type="InParanoid" id="A0A136IQZ1"/>
<feature type="region of interest" description="Disordered" evidence="1">
    <location>
        <begin position="235"/>
        <end position="254"/>
    </location>
</feature>
<keyword evidence="4" id="KW-1185">Reference proteome</keyword>